<dbReference type="PANTHER" id="PTHR30244">
    <property type="entry name" value="TRANSAMINASE"/>
    <property type="match status" value="1"/>
</dbReference>
<dbReference type="GO" id="GO:0008483">
    <property type="term" value="F:transaminase activity"/>
    <property type="evidence" value="ECO:0007669"/>
    <property type="project" value="UniProtKB-KW"/>
</dbReference>
<keyword evidence="4" id="KW-0032">Aminotransferase</keyword>
<dbReference type="Pfam" id="PF01041">
    <property type="entry name" value="DegT_DnrJ_EryC1"/>
    <property type="match status" value="1"/>
</dbReference>
<evidence type="ECO:0000256" key="1">
    <source>
        <dbReference type="ARBA" id="ARBA00022898"/>
    </source>
</evidence>
<dbReference type="Gene3D" id="3.40.640.10">
    <property type="entry name" value="Type I PLP-dependent aspartate aminotransferase-like (Major domain)"/>
    <property type="match status" value="1"/>
</dbReference>
<sequence length="380" mass="40576">MTTIPLNDLQRMYAAYADRLDQAALDVLRSGWWLNGPRNKEFCEAFAGYLGVSHFVGLANGTDALEIVLRVLLERGRRAGDRVSVAPEVVTVANAGGYTSTACYLTGCMPVYADIEQESQLLSIPSAVAALSDRTAAVVATHLYGGLIDVPALRQAMNDAGYTHVPILEDCAQAHGLKGCGAQAGAFGDISTFSFYPTKNLGALGDGGGVATNDAELAASVRRLQQYGWGDKYRIVAAGGRNSRLDELQAAFLSVFLPDLDAANARRLAILNAYGKAAPAGLHVVRSPNGAVAHLAVVLTDHREPLRDHLKAHGVATDIHYPVLDCDQPGWADRPKRIGPSGLEVSRLSVNKILTLPCFPTMTEEEVARVCHALSTFALR</sequence>
<keyword evidence="1 3" id="KW-0663">Pyridoxal phosphate</keyword>
<dbReference type="SUPFAM" id="SSF53383">
    <property type="entry name" value="PLP-dependent transferases"/>
    <property type="match status" value="1"/>
</dbReference>
<dbReference type="InterPro" id="IPR015422">
    <property type="entry name" value="PyrdxlP-dep_Trfase_small"/>
</dbReference>
<dbReference type="InterPro" id="IPR015424">
    <property type="entry name" value="PyrdxlP-dep_Trfase"/>
</dbReference>
<evidence type="ECO:0000256" key="2">
    <source>
        <dbReference type="ARBA" id="ARBA00037999"/>
    </source>
</evidence>
<gene>
    <name evidence="4" type="ORF">JAO75_20780</name>
</gene>
<organism evidence="4 5">
    <name type="scientific">Microvirga splendida</name>
    <dbReference type="NCBI Taxonomy" id="2795727"/>
    <lineage>
        <taxon>Bacteria</taxon>
        <taxon>Pseudomonadati</taxon>
        <taxon>Pseudomonadota</taxon>
        <taxon>Alphaproteobacteria</taxon>
        <taxon>Hyphomicrobiales</taxon>
        <taxon>Methylobacteriaceae</taxon>
        <taxon>Microvirga</taxon>
    </lineage>
</organism>
<evidence type="ECO:0000313" key="4">
    <source>
        <dbReference type="EMBL" id="MBJ6127840.1"/>
    </source>
</evidence>
<keyword evidence="5" id="KW-1185">Reference proteome</keyword>
<comment type="similarity">
    <text evidence="2 3">Belongs to the DegT/DnrJ/EryC1 family.</text>
</comment>
<comment type="caution">
    <text evidence="4">The sequence shown here is derived from an EMBL/GenBank/DDBJ whole genome shotgun (WGS) entry which is preliminary data.</text>
</comment>
<dbReference type="InterPro" id="IPR000653">
    <property type="entry name" value="DegT/StrS_aminotransferase"/>
</dbReference>
<dbReference type="PANTHER" id="PTHR30244:SF36">
    <property type="entry name" value="3-OXO-GLUCOSE-6-PHOSPHATE:GLUTAMATE AMINOTRANSFERASE"/>
    <property type="match status" value="1"/>
</dbReference>
<dbReference type="RefSeq" id="WP_199051059.1">
    <property type="nucleotide sequence ID" value="NZ_JAELXT010000032.1"/>
</dbReference>
<dbReference type="Proteomes" id="UP000620670">
    <property type="component" value="Unassembled WGS sequence"/>
</dbReference>
<evidence type="ECO:0000313" key="5">
    <source>
        <dbReference type="Proteomes" id="UP000620670"/>
    </source>
</evidence>
<accession>A0ABS0Y6B3</accession>
<dbReference type="EMBL" id="JAELXT010000032">
    <property type="protein sequence ID" value="MBJ6127840.1"/>
    <property type="molecule type" value="Genomic_DNA"/>
</dbReference>
<dbReference type="PIRSF" id="PIRSF000390">
    <property type="entry name" value="PLP_StrS"/>
    <property type="match status" value="1"/>
</dbReference>
<protein>
    <submittedName>
        <fullName evidence="4">DegT/DnrJ/EryC1/StrS family aminotransferase</fullName>
    </submittedName>
</protein>
<reference evidence="5" key="1">
    <citation type="submission" date="2020-12" db="EMBL/GenBank/DDBJ databases">
        <title>Hymenobacter sp.</title>
        <authorList>
            <person name="Kim M.K."/>
        </authorList>
    </citation>
    <scope>NUCLEOTIDE SEQUENCE [LARGE SCALE GENOMIC DNA]</scope>
    <source>
        <strain evidence="5">BT325</strain>
    </source>
</reference>
<dbReference type="Gene3D" id="3.90.1150.10">
    <property type="entry name" value="Aspartate Aminotransferase, domain 1"/>
    <property type="match status" value="1"/>
</dbReference>
<keyword evidence="4" id="KW-0808">Transferase</keyword>
<dbReference type="InterPro" id="IPR015421">
    <property type="entry name" value="PyrdxlP-dep_Trfase_major"/>
</dbReference>
<proteinExistence type="inferred from homology"/>
<name>A0ABS0Y6B3_9HYPH</name>
<evidence type="ECO:0000256" key="3">
    <source>
        <dbReference type="RuleBase" id="RU004508"/>
    </source>
</evidence>